<evidence type="ECO:0000313" key="1">
    <source>
        <dbReference type="EMBL" id="GAA4931132.1"/>
    </source>
</evidence>
<dbReference type="RefSeq" id="WP_345416266.1">
    <property type="nucleotide sequence ID" value="NZ_AP031496.1"/>
</dbReference>
<protein>
    <recommendedName>
        <fullName evidence="3">N-acetyltransferase</fullName>
    </recommendedName>
</protein>
<gene>
    <name evidence="1" type="ORF">GCM10025791_04080</name>
</gene>
<sequence>MAHHSARIDHLEAEERYKTFREIAFETTMEEFNGIQVSGVSFMDALTADKWKDQISASQRTARSAWSWAREYPMYQNRPKRFEVTVKRSGILCGICLGQLSKHGTRVRMNLVESTPVKPNPLGIRALPVIAFAAAAYGKIVGADEVWLIDPYANLEDYYQSSGFGPREVYHGKRIGQRKII</sequence>
<evidence type="ECO:0000313" key="2">
    <source>
        <dbReference type="Proteomes" id="UP001409585"/>
    </source>
</evidence>
<reference evidence="2" key="1">
    <citation type="journal article" date="2019" name="Int. J. Syst. Evol. Microbiol.">
        <title>The Global Catalogue of Microorganisms (GCM) 10K type strain sequencing project: providing services to taxonomists for standard genome sequencing and annotation.</title>
        <authorList>
            <consortium name="The Broad Institute Genomics Platform"/>
            <consortium name="The Broad Institute Genome Sequencing Center for Infectious Disease"/>
            <person name="Wu L."/>
            <person name="Ma J."/>
        </authorList>
    </citation>
    <scope>NUCLEOTIDE SEQUENCE [LARGE SCALE GENOMIC DNA]</scope>
    <source>
        <strain evidence="2">JCM 19134</strain>
    </source>
</reference>
<name>A0AAV3TXQ9_9ALTE</name>
<comment type="caution">
    <text evidence="1">The sequence shown here is derived from an EMBL/GenBank/DDBJ whole genome shotgun (WGS) entry which is preliminary data.</text>
</comment>
<evidence type="ECO:0008006" key="3">
    <source>
        <dbReference type="Google" id="ProtNLM"/>
    </source>
</evidence>
<proteinExistence type="predicted"/>
<dbReference type="AlphaFoldDB" id="A0AAV3TXQ9"/>
<keyword evidence="2" id="KW-1185">Reference proteome</keyword>
<dbReference type="EMBL" id="BAABLX010000003">
    <property type="protein sequence ID" value="GAA4931132.1"/>
    <property type="molecule type" value="Genomic_DNA"/>
</dbReference>
<organism evidence="1 2">
    <name type="scientific">Halioxenophilus aromaticivorans</name>
    <dbReference type="NCBI Taxonomy" id="1306992"/>
    <lineage>
        <taxon>Bacteria</taxon>
        <taxon>Pseudomonadati</taxon>
        <taxon>Pseudomonadota</taxon>
        <taxon>Gammaproteobacteria</taxon>
        <taxon>Alteromonadales</taxon>
        <taxon>Alteromonadaceae</taxon>
        <taxon>Halioxenophilus</taxon>
    </lineage>
</organism>
<dbReference type="Proteomes" id="UP001409585">
    <property type="component" value="Unassembled WGS sequence"/>
</dbReference>
<accession>A0AAV3TXQ9</accession>